<accession>A0A382YY24</accession>
<dbReference type="AlphaFoldDB" id="A0A382YY24"/>
<protein>
    <submittedName>
        <fullName evidence="1">Uncharacterized protein</fullName>
    </submittedName>
</protein>
<evidence type="ECO:0000313" key="1">
    <source>
        <dbReference type="EMBL" id="SVD88000.1"/>
    </source>
</evidence>
<dbReference type="EMBL" id="UINC01179357">
    <property type="protein sequence ID" value="SVD88000.1"/>
    <property type="molecule type" value="Genomic_DNA"/>
</dbReference>
<sequence>MEPAAFSIGIPTTVEKTSSFCHSEKPCFDVEQRYRAVYFSEPVGTARSISRPQFSTKRISVSWVSSFSASAKLVVGDQHHPHYY</sequence>
<proteinExistence type="predicted"/>
<organism evidence="1">
    <name type="scientific">marine metagenome</name>
    <dbReference type="NCBI Taxonomy" id="408172"/>
    <lineage>
        <taxon>unclassified sequences</taxon>
        <taxon>metagenomes</taxon>
        <taxon>ecological metagenomes</taxon>
    </lineage>
</organism>
<gene>
    <name evidence="1" type="ORF">METZ01_LOCUS440854</name>
</gene>
<reference evidence="1" key="1">
    <citation type="submission" date="2018-05" db="EMBL/GenBank/DDBJ databases">
        <authorList>
            <person name="Lanie J.A."/>
            <person name="Ng W.-L."/>
            <person name="Kazmierczak K.M."/>
            <person name="Andrzejewski T.M."/>
            <person name="Davidsen T.M."/>
            <person name="Wayne K.J."/>
            <person name="Tettelin H."/>
            <person name="Glass J.I."/>
            <person name="Rusch D."/>
            <person name="Podicherti R."/>
            <person name="Tsui H.-C.T."/>
            <person name="Winkler M.E."/>
        </authorList>
    </citation>
    <scope>NUCLEOTIDE SEQUENCE</scope>
</reference>
<name>A0A382YY24_9ZZZZ</name>